<dbReference type="Proteomes" id="UP000494206">
    <property type="component" value="Unassembled WGS sequence"/>
</dbReference>
<dbReference type="PANTHER" id="PTHR11486">
    <property type="entry name" value="FIBROBLAST GROWTH FACTOR"/>
    <property type="match status" value="1"/>
</dbReference>
<reference evidence="3 4" key="1">
    <citation type="submission" date="2020-04" db="EMBL/GenBank/DDBJ databases">
        <authorList>
            <person name="Laetsch R D."/>
            <person name="Stevens L."/>
            <person name="Kumar S."/>
            <person name="Blaxter L. M."/>
        </authorList>
    </citation>
    <scope>NUCLEOTIDE SEQUENCE [LARGE SCALE GENOMIC DNA]</scope>
</reference>
<dbReference type="GO" id="GO:0008083">
    <property type="term" value="F:growth factor activity"/>
    <property type="evidence" value="ECO:0007669"/>
    <property type="project" value="InterPro"/>
</dbReference>
<organism evidence="3 4">
    <name type="scientific">Caenorhabditis bovis</name>
    <dbReference type="NCBI Taxonomy" id="2654633"/>
    <lineage>
        <taxon>Eukaryota</taxon>
        <taxon>Metazoa</taxon>
        <taxon>Ecdysozoa</taxon>
        <taxon>Nematoda</taxon>
        <taxon>Chromadorea</taxon>
        <taxon>Rhabditida</taxon>
        <taxon>Rhabditina</taxon>
        <taxon>Rhabditomorpha</taxon>
        <taxon>Rhabditoidea</taxon>
        <taxon>Rhabditidae</taxon>
        <taxon>Peloderinae</taxon>
        <taxon>Caenorhabditis</taxon>
    </lineage>
</organism>
<evidence type="ECO:0008006" key="5">
    <source>
        <dbReference type="Google" id="ProtNLM"/>
    </source>
</evidence>
<dbReference type="EMBL" id="CADEPM010000003">
    <property type="protein sequence ID" value="CAB3401537.1"/>
    <property type="molecule type" value="Genomic_DNA"/>
</dbReference>
<dbReference type="SUPFAM" id="SSF50353">
    <property type="entry name" value="Cytokine"/>
    <property type="match status" value="1"/>
</dbReference>
<protein>
    <recommendedName>
        <fullName evidence="5">FGF</fullName>
    </recommendedName>
</protein>
<evidence type="ECO:0000313" key="3">
    <source>
        <dbReference type="EMBL" id="CAB3401537.1"/>
    </source>
</evidence>
<keyword evidence="4" id="KW-1185">Reference proteome</keyword>
<feature type="compositionally biased region" description="Basic residues" evidence="2">
    <location>
        <begin position="343"/>
        <end position="355"/>
    </location>
</feature>
<sequence length="384" mass="44556">MAVPVSIISYGGGATAFTATPPTFAQVYYGSNYVSDKINYCAPSYVQRIKKRLAAEGSAADPSEENQDRRGALFCRSGTWLELTPSEYDETLVVRGTKTESSKFSIFDFISVAIGLVSIRGVETNNFVCMDPSGKLYATPASNYSTECVFHEEMMENYYNLYSSCAYGNRSAPWYLEIRRSGKPRKGSASQKRRKASHFLVVHYDLSRFKNPTKPNGNDVRNLVVASLYHRPPSHPFFQGPNVQKPTMPTHRISRERQEELKRLRADELRRSRHHQMYRNSLRQHQLNNRNNQQQQQQNSYQQQQHKYQQQRLQRQHFYPPPTTATTRRYSPSPPPPPTPYYHHPHYHQYHHHYTTARPRQPYWPPPSHHAQPPSHVPARAYPY</sequence>
<evidence type="ECO:0000256" key="1">
    <source>
        <dbReference type="ARBA" id="ARBA00007936"/>
    </source>
</evidence>
<dbReference type="PRINTS" id="PR00262">
    <property type="entry name" value="IL1HBGF"/>
</dbReference>
<feature type="region of interest" description="Disordered" evidence="2">
    <location>
        <begin position="289"/>
        <end position="384"/>
    </location>
</feature>
<dbReference type="Gene3D" id="2.80.10.50">
    <property type="match status" value="1"/>
</dbReference>
<feature type="compositionally biased region" description="Low complexity" evidence="2">
    <location>
        <begin position="369"/>
        <end position="384"/>
    </location>
</feature>
<comment type="similarity">
    <text evidence="1">Belongs to the heparin-binding growth factors family.</text>
</comment>
<dbReference type="OrthoDB" id="6158176at2759"/>
<comment type="caution">
    <text evidence="3">The sequence shown here is derived from an EMBL/GenBank/DDBJ whole genome shotgun (WGS) entry which is preliminary data.</text>
</comment>
<feature type="compositionally biased region" description="Low complexity" evidence="2">
    <location>
        <begin position="289"/>
        <end position="317"/>
    </location>
</feature>
<dbReference type="InterPro" id="IPR008996">
    <property type="entry name" value="IL1/FGF"/>
</dbReference>
<dbReference type="InterPro" id="IPR056378">
    <property type="entry name" value="Let-756-like_FGF"/>
</dbReference>
<dbReference type="SMART" id="SM00442">
    <property type="entry name" value="FGF"/>
    <property type="match status" value="1"/>
</dbReference>
<dbReference type="Pfam" id="PF00167">
    <property type="entry name" value="FGF"/>
    <property type="match status" value="1"/>
</dbReference>
<evidence type="ECO:0000313" key="4">
    <source>
        <dbReference type="Proteomes" id="UP000494206"/>
    </source>
</evidence>
<feature type="region of interest" description="Disordered" evidence="2">
    <location>
        <begin position="234"/>
        <end position="257"/>
    </location>
</feature>
<gene>
    <name evidence="3" type="ORF">CBOVIS_LOCUS4274</name>
</gene>
<proteinExistence type="inferred from homology"/>
<dbReference type="InterPro" id="IPR002209">
    <property type="entry name" value="Fibroblast_GF_fam"/>
</dbReference>
<dbReference type="CDD" id="cd00058">
    <property type="entry name" value="beta-trefoil_FGF"/>
    <property type="match status" value="1"/>
</dbReference>
<evidence type="ECO:0000256" key="2">
    <source>
        <dbReference type="SAM" id="MobiDB-lite"/>
    </source>
</evidence>
<accession>A0A8S1EL57</accession>
<dbReference type="AlphaFoldDB" id="A0A8S1EL57"/>
<name>A0A8S1EL57_9PELO</name>